<dbReference type="GO" id="GO:0034355">
    <property type="term" value="P:NAD+ biosynthetic process via the salvage pathway"/>
    <property type="evidence" value="ECO:0007669"/>
    <property type="project" value="TreeGrafter"/>
</dbReference>
<dbReference type="GeneID" id="63789157"/>
<dbReference type="InterPro" id="IPR006406">
    <property type="entry name" value="Nic_PRibTrfase"/>
</dbReference>
<organism evidence="11 12">
    <name type="scientific">Protomyces lactucae-debilis</name>
    <dbReference type="NCBI Taxonomy" id="2754530"/>
    <lineage>
        <taxon>Eukaryota</taxon>
        <taxon>Fungi</taxon>
        <taxon>Dikarya</taxon>
        <taxon>Ascomycota</taxon>
        <taxon>Taphrinomycotina</taxon>
        <taxon>Taphrinomycetes</taxon>
        <taxon>Taphrinales</taxon>
        <taxon>Protomycetaceae</taxon>
        <taxon>Protomyces</taxon>
    </lineage>
</organism>
<gene>
    <name evidence="11" type="ORF">BCR37DRAFT_9821</name>
</gene>
<keyword evidence="11" id="KW-0808">Transferase</keyword>
<dbReference type="HAMAP" id="MF_00570">
    <property type="entry name" value="NAPRTase"/>
    <property type="match status" value="1"/>
</dbReference>
<reference evidence="11 12" key="1">
    <citation type="submission" date="2016-07" db="EMBL/GenBank/DDBJ databases">
        <title>Pervasive Adenine N6-methylation of Active Genes in Fungi.</title>
        <authorList>
            <consortium name="DOE Joint Genome Institute"/>
            <person name="Mondo S.J."/>
            <person name="Dannebaum R.O."/>
            <person name="Kuo R.C."/>
            <person name="Labutti K."/>
            <person name="Haridas S."/>
            <person name="Kuo A."/>
            <person name="Salamov A."/>
            <person name="Ahrendt S.R."/>
            <person name="Lipzen A."/>
            <person name="Sullivan W."/>
            <person name="Andreopoulos W.B."/>
            <person name="Clum A."/>
            <person name="Lindquist E."/>
            <person name="Daum C."/>
            <person name="Ramamoorthy G.K."/>
            <person name="Gryganskyi A."/>
            <person name="Culley D."/>
            <person name="Magnuson J.K."/>
            <person name="James T.Y."/>
            <person name="O'Malley M.A."/>
            <person name="Stajich J.E."/>
            <person name="Spatafora J.W."/>
            <person name="Visel A."/>
            <person name="Grigoriev I.V."/>
        </authorList>
    </citation>
    <scope>NUCLEOTIDE SEQUENCE [LARGE SCALE GENOMIC DNA]</scope>
    <source>
        <strain evidence="11 12">12-1054</strain>
    </source>
</reference>
<comment type="catalytic activity">
    <reaction evidence="7 8">
        <text>5-phospho-alpha-D-ribose 1-diphosphate + nicotinate + ATP + H2O = nicotinate beta-D-ribonucleotide + ADP + phosphate + diphosphate</text>
        <dbReference type="Rhea" id="RHEA:36163"/>
        <dbReference type="ChEBI" id="CHEBI:15377"/>
        <dbReference type="ChEBI" id="CHEBI:30616"/>
        <dbReference type="ChEBI" id="CHEBI:32544"/>
        <dbReference type="ChEBI" id="CHEBI:33019"/>
        <dbReference type="ChEBI" id="CHEBI:43474"/>
        <dbReference type="ChEBI" id="CHEBI:57502"/>
        <dbReference type="ChEBI" id="CHEBI:58017"/>
        <dbReference type="ChEBI" id="CHEBI:456216"/>
        <dbReference type="EC" id="6.3.4.21"/>
    </reaction>
</comment>
<dbReference type="SUPFAM" id="SSF54675">
    <property type="entry name" value="Nicotinate/Quinolinate PRTase N-terminal domain-like"/>
    <property type="match status" value="1"/>
</dbReference>
<name>A0A1Y2FUX0_PROLT</name>
<keyword evidence="5 8" id="KW-0436">Ligase</keyword>
<evidence type="ECO:0000256" key="4">
    <source>
        <dbReference type="ARBA" id="ARBA00022553"/>
    </source>
</evidence>
<evidence type="ECO:0000259" key="10">
    <source>
        <dbReference type="Pfam" id="PF17767"/>
    </source>
</evidence>
<dbReference type="PANTHER" id="PTHR11098">
    <property type="entry name" value="NICOTINATE PHOSPHORIBOSYLTRANSFERASE"/>
    <property type="match status" value="1"/>
</dbReference>
<dbReference type="Proteomes" id="UP000193685">
    <property type="component" value="Unassembled WGS sequence"/>
</dbReference>
<dbReference type="EMBL" id="MCFI01000001">
    <property type="protein sequence ID" value="ORY87792.1"/>
    <property type="molecule type" value="Genomic_DNA"/>
</dbReference>
<dbReference type="PIRSF" id="PIRSF000484">
    <property type="entry name" value="NAPRT"/>
    <property type="match status" value="1"/>
</dbReference>
<evidence type="ECO:0000256" key="5">
    <source>
        <dbReference type="ARBA" id="ARBA00022598"/>
    </source>
</evidence>
<dbReference type="RefSeq" id="XP_040728287.1">
    <property type="nucleotide sequence ID" value="XM_040872558.1"/>
</dbReference>
<feature type="domain" description="Nicotinate/nicotinamide phosphoribosyltransferase" evidence="9">
    <location>
        <begin position="168"/>
        <end position="402"/>
    </location>
</feature>
<dbReference type="STRING" id="56484.A0A1Y2FUX0"/>
<sequence>MAQMNPEGVASLLDTDFYKITMQAAIFHHYPDVEVSYKFFNRSPEMKLNAPAFSWLETQVARLGDLSIADDEIAYLRSHCAYLPDKYLEFLRQFRLRPQEQVHLCIDQDGQLQISIEGLWKETILYEIPLLSLVSEAYFKFVDTDWTYDGQVEKASAKGKALLEAGCLFSEFGTRRRRDYKTQDLVLQGLLAAAQGKSEDVLGQLVGTSNIHFAARYNLKAIGTVAHEWFMGTAAISGDYLHANRLALLKWREVYGDELGIALTDTFSTDAFLRDFEKDLATSFAGVRQDSGSPEDFAKRIVEHYKKLDIDPAGKAIVFSDSLNVKRCIGLQDVCKGLGIPCSFGIGTFLTNDYVTQSKGTKSPAMNIVIKLNSAAGKPAVKISDDVHKHTGDPAIVAQVNRLLGHEAG</sequence>
<dbReference type="InterPro" id="IPR041525">
    <property type="entry name" value="N/Namide_PRibTrfase"/>
</dbReference>
<dbReference type="InterPro" id="IPR036068">
    <property type="entry name" value="Nicotinate_pribotase-like_C"/>
</dbReference>
<keyword evidence="4" id="KW-0597">Phosphoprotein</keyword>
<dbReference type="GO" id="GO:0016740">
    <property type="term" value="F:transferase activity"/>
    <property type="evidence" value="ECO:0007669"/>
    <property type="project" value="UniProtKB-KW"/>
</dbReference>
<evidence type="ECO:0000256" key="6">
    <source>
        <dbReference type="ARBA" id="ARBA00022642"/>
    </source>
</evidence>
<dbReference type="CDD" id="cd01401">
    <property type="entry name" value="PncB_like"/>
    <property type="match status" value="1"/>
</dbReference>
<dbReference type="SUPFAM" id="SSF51690">
    <property type="entry name" value="Nicotinate/Quinolinate PRTase C-terminal domain-like"/>
    <property type="match status" value="1"/>
</dbReference>
<dbReference type="AlphaFoldDB" id="A0A1Y2FUX0"/>
<dbReference type="InterPro" id="IPR007229">
    <property type="entry name" value="Nic_PRibTrfase-Fam"/>
</dbReference>
<dbReference type="GO" id="GO:0004516">
    <property type="term" value="F:nicotinate phosphoribosyltransferase activity"/>
    <property type="evidence" value="ECO:0007669"/>
    <property type="project" value="UniProtKB-UniRule"/>
</dbReference>
<dbReference type="EC" id="6.3.4.21" evidence="3 8"/>
<dbReference type="PANTHER" id="PTHR11098:SF1">
    <property type="entry name" value="NICOTINATE PHOSPHORIBOSYLTRANSFERASE"/>
    <property type="match status" value="1"/>
</dbReference>
<dbReference type="Pfam" id="PF04095">
    <property type="entry name" value="NAPRTase"/>
    <property type="match status" value="1"/>
</dbReference>
<evidence type="ECO:0000256" key="2">
    <source>
        <dbReference type="ARBA" id="ARBA00010897"/>
    </source>
</evidence>
<protein>
    <recommendedName>
        <fullName evidence="3 8">Nicotinate phosphoribosyltransferase</fullName>
        <ecNumber evidence="3 8">6.3.4.21</ecNumber>
    </recommendedName>
</protein>
<comment type="PTM">
    <text evidence="8">Transiently phosphorylated on a His residue during the reaction cycle. Phosphorylation strongly increases the affinity for substrates and increases the rate of nicotinate D-ribonucleotide production. Dephosphorylation regenerates the low-affinity form of the enzyme, leading to product release.</text>
</comment>
<evidence type="ECO:0000256" key="8">
    <source>
        <dbReference type="RuleBase" id="RU003838"/>
    </source>
</evidence>
<dbReference type="InterPro" id="IPR040727">
    <property type="entry name" value="NAPRTase_N"/>
</dbReference>
<evidence type="ECO:0000259" key="9">
    <source>
        <dbReference type="Pfam" id="PF04095"/>
    </source>
</evidence>
<proteinExistence type="inferred from homology"/>
<keyword evidence="12" id="KW-1185">Reference proteome</keyword>
<evidence type="ECO:0000313" key="11">
    <source>
        <dbReference type="EMBL" id="ORY87792.1"/>
    </source>
</evidence>
<dbReference type="OMA" id="IEHCLEY"/>
<dbReference type="NCBIfam" id="NF003704">
    <property type="entry name" value="PRK05321.1"/>
    <property type="match status" value="1"/>
</dbReference>
<dbReference type="Gene3D" id="3.20.140.10">
    <property type="entry name" value="nicotinate phosphoribosyltransferase"/>
    <property type="match status" value="1"/>
</dbReference>
<dbReference type="NCBIfam" id="TIGR01514">
    <property type="entry name" value="NAPRTase"/>
    <property type="match status" value="1"/>
</dbReference>
<comment type="function">
    <text evidence="8">Catalyzes the synthesis of beta-nicotinate D-ribonucleotide from nicotinate and 5-phospho-D-ribose 1-phosphate at the expense of ATP.</text>
</comment>
<dbReference type="UniPathway" id="UPA00253">
    <property type="reaction ID" value="UER00457"/>
</dbReference>
<comment type="pathway">
    <text evidence="1 8">Cofactor biosynthesis; NAD(+) biosynthesis; nicotinate D-ribonucleotide from nicotinate: step 1/1.</text>
</comment>
<evidence type="ECO:0000256" key="3">
    <source>
        <dbReference type="ARBA" id="ARBA00013236"/>
    </source>
</evidence>
<dbReference type="GO" id="GO:0005829">
    <property type="term" value="C:cytosol"/>
    <property type="evidence" value="ECO:0007669"/>
    <property type="project" value="TreeGrafter"/>
</dbReference>
<evidence type="ECO:0000256" key="7">
    <source>
        <dbReference type="ARBA" id="ARBA00048668"/>
    </source>
</evidence>
<keyword evidence="6 8" id="KW-0662">Pyridine nucleotide biosynthesis</keyword>
<comment type="caution">
    <text evidence="11">The sequence shown here is derived from an EMBL/GenBank/DDBJ whole genome shotgun (WGS) entry which is preliminary data.</text>
</comment>
<accession>A0A1Y2FUX0</accession>
<dbReference type="Pfam" id="PF17767">
    <property type="entry name" value="NAPRTase_N"/>
    <property type="match status" value="1"/>
</dbReference>
<dbReference type="OrthoDB" id="193380at2759"/>
<evidence type="ECO:0000313" key="12">
    <source>
        <dbReference type="Proteomes" id="UP000193685"/>
    </source>
</evidence>
<comment type="similarity">
    <text evidence="2 8">Belongs to the NAPRTase family.</text>
</comment>
<evidence type="ECO:0000256" key="1">
    <source>
        <dbReference type="ARBA" id="ARBA00004952"/>
    </source>
</evidence>
<feature type="domain" description="Nicotinate phosphoribosyltransferase N-terminal" evidence="10">
    <location>
        <begin position="13"/>
        <end position="135"/>
    </location>
</feature>